<accession>A0A9D4J8H5</accession>
<dbReference type="Proteomes" id="UP000828390">
    <property type="component" value="Unassembled WGS sequence"/>
</dbReference>
<reference evidence="1" key="2">
    <citation type="submission" date="2020-11" db="EMBL/GenBank/DDBJ databases">
        <authorList>
            <person name="McCartney M.A."/>
            <person name="Auch B."/>
            <person name="Kono T."/>
            <person name="Mallez S."/>
            <person name="Becker A."/>
            <person name="Gohl D.M."/>
            <person name="Silverstein K.A.T."/>
            <person name="Koren S."/>
            <person name="Bechman K.B."/>
            <person name="Herman A."/>
            <person name="Abrahante J.E."/>
            <person name="Garbe J."/>
        </authorList>
    </citation>
    <scope>NUCLEOTIDE SEQUENCE</scope>
    <source>
        <strain evidence="1">Duluth1</strain>
        <tissue evidence="1">Whole animal</tissue>
    </source>
</reference>
<proteinExistence type="predicted"/>
<evidence type="ECO:0000313" key="2">
    <source>
        <dbReference type="Proteomes" id="UP000828390"/>
    </source>
</evidence>
<evidence type="ECO:0000313" key="1">
    <source>
        <dbReference type="EMBL" id="KAH3798982.1"/>
    </source>
</evidence>
<organism evidence="1 2">
    <name type="scientific">Dreissena polymorpha</name>
    <name type="common">Zebra mussel</name>
    <name type="synonym">Mytilus polymorpha</name>
    <dbReference type="NCBI Taxonomy" id="45954"/>
    <lineage>
        <taxon>Eukaryota</taxon>
        <taxon>Metazoa</taxon>
        <taxon>Spiralia</taxon>
        <taxon>Lophotrochozoa</taxon>
        <taxon>Mollusca</taxon>
        <taxon>Bivalvia</taxon>
        <taxon>Autobranchia</taxon>
        <taxon>Heteroconchia</taxon>
        <taxon>Euheterodonta</taxon>
        <taxon>Imparidentia</taxon>
        <taxon>Neoheterodontei</taxon>
        <taxon>Myida</taxon>
        <taxon>Dreissenoidea</taxon>
        <taxon>Dreissenidae</taxon>
        <taxon>Dreissena</taxon>
    </lineage>
</organism>
<reference evidence="1" key="1">
    <citation type="journal article" date="2019" name="bioRxiv">
        <title>The Genome of the Zebra Mussel, Dreissena polymorpha: A Resource for Invasive Species Research.</title>
        <authorList>
            <person name="McCartney M.A."/>
            <person name="Auch B."/>
            <person name="Kono T."/>
            <person name="Mallez S."/>
            <person name="Zhang Y."/>
            <person name="Obille A."/>
            <person name="Becker A."/>
            <person name="Abrahante J.E."/>
            <person name="Garbe J."/>
            <person name="Badalamenti J.P."/>
            <person name="Herman A."/>
            <person name="Mangelson H."/>
            <person name="Liachko I."/>
            <person name="Sullivan S."/>
            <person name="Sone E.D."/>
            <person name="Koren S."/>
            <person name="Silverstein K.A.T."/>
            <person name="Beckman K.B."/>
            <person name="Gohl D.M."/>
        </authorList>
    </citation>
    <scope>NUCLEOTIDE SEQUENCE</scope>
    <source>
        <strain evidence="1">Duluth1</strain>
        <tissue evidence="1">Whole animal</tissue>
    </source>
</reference>
<dbReference type="EMBL" id="JAIWYP010000007">
    <property type="protein sequence ID" value="KAH3798982.1"/>
    <property type="molecule type" value="Genomic_DNA"/>
</dbReference>
<gene>
    <name evidence="1" type="ORF">DPMN_152586</name>
</gene>
<comment type="caution">
    <text evidence="1">The sequence shown here is derived from an EMBL/GenBank/DDBJ whole genome shotgun (WGS) entry which is preliminary data.</text>
</comment>
<sequence>MKRNSRECKLHNIKSNTCNIRASAILPDGRVVILDVGKRKLKLVSFELTLISEWQLAEYPSEMCAVIEQIDCVYVCFSDKKQVHVHELKKGKYKLLYAVQTSFRPESFANIKKDTIVLSINRPCKEGPVASFEHFTLPGQPSTELIDGNSIADAIHSYEQVLT</sequence>
<keyword evidence="2" id="KW-1185">Reference proteome</keyword>
<dbReference type="AlphaFoldDB" id="A0A9D4J8H5"/>
<protein>
    <submittedName>
        <fullName evidence="1">Uncharacterized protein</fullName>
    </submittedName>
</protein>
<name>A0A9D4J8H5_DREPO</name>